<name>A0A0C3GFP5_PILCF</name>
<sequence length="148" mass="16955">MRRSIVHFLRVLSRSDSGPYVTDLILSTSFEPIRNISWMTVLVPVYRKNGRTFREGVVQERNIYSSHIPSTMKAQNIQSRAYLELTFVNITLACCYPRGDASQQALEMQQIYFFRCCVLLASAFVYLLIVDLTIRTCVGANAVLVLYM</sequence>
<protein>
    <submittedName>
        <fullName evidence="2">Uncharacterized protein</fullName>
    </submittedName>
</protein>
<dbReference type="EMBL" id="KN832973">
    <property type="protein sequence ID" value="KIM90504.1"/>
    <property type="molecule type" value="Genomic_DNA"/>
</dbReference>
<dbReference type="Proteomes" id="UP000054166">
    <property type="component" value="Unassembled WGS sequence"/>
</dbReference>
<dbReference type="InParanoid" id="A0A0C3GFP5"/>
<reference evidence="2 3" key="1">
    <citation type="submission" date="2014-04" db="EMBL/GenBank/DDBJ databases">
        <authorList>
            <consortium name="DOE Joint Genome Institute"/>
            <person name="Kuo A."/>
            <person name="Tarkka M."/>
            <person name="Buscot F."/>
            <person name="Kohler A."/>
            <person name="Nagy L.G."/>
            <person name="Floudas D."/>
            <person name="Copeland A."/>
            <person name="Barry K.W."/>
            <person name="Cichocki N."/>
            <person name="Veneault-Fourrey C."/>
            <person name="LaButti K."/>
            <person name="Lindquist E.A."/>
            <person name="Lipzen A."/>
            <person name="Lundell T."/>
            <person name="Morin E."/>
            <person name="Murat C."/>
            <person name="Sun H."/>
            <person name="Tunlid A."/>
            <person name="Henrissat B."/>
            <person name="Grigoriev I.V."/>
            <person name="Hibbett D.S."/>
            <person name="Martin F."/>
            <person name="Nordberg H.P."/>
            <person name="Cantor M.N."/>
            <person name="Hua S.X."/>
        </authorList>
    </citation>
    <scope>NUCLEOTIDE SEQUENCE [LARGE SCALE GENOMIC DNA]</scope>
    <source>
        <strain evidence="2 3">F 1598</strain>
    </source>
</reference>
<proteinExistence type="predicted"/>
<reference evidence="3" key="2">
    <citation type="submission" date="2015-01" db="EMBL/GenBank/DDBJ databases">
        <title>Evolutionary Origins and Diversification of the Mycorrhizal Mutualists.</title>
        <authorList>
            <consortium name="DOE Joint Genome Institute"/>
            <consortium name="Mycorrhizal Genomics Consortium"/>
            <person name="Kohler A."/>
            <person name="Kuo A."/>
            <person name="Nagy L.G."/>
            <person name="Floudas D."/>
            <person name="Copeland A."/>
            <person name="Barry K.W."/>
            <person name="Cichocki N."/>
            <person name="Veneault-Fourrey C."/>
            <person name="LaButti K."/>
            <person name="Lindquist E.A."/>
            <person name="Lipzen A."/>
            <person name="Lundell T."/>
            <person name="Morin E."/>
            <person name="Murat C."/>
            <person name="Riley R."/>
            <person name="Ohm R."/>
            <person name="Sun H."/>
            <person name="Tunlid A."/>
            <person name="Henrissat B."/>
            <person name="Grigoriev I.V."/>
            <person name="Hibbett D.S."/>
            <person name="Martin F."/>
        </authorList>
    </citation>
    <scope>NUCLEOTIDE SEQUENCE [LARGE SCALE GENOMIC DNA]</scope>
    <source>
        <strain evidence="3">F 1598</strain>
    </source>
</reference>
<evidence type="ECO:0000313" key="3">
    <source>
        <dbReference type="Proteomes" id="UP000054166"/>
    </source>
</evidence>
<keyword evidence="1" id="KW-0472">Membrane</keyword>
<keyword evidence="3" id="KW-1185">Reference proteome</keyword>
<dbReference type="AlphaFoldDB" id="A0A0C3GFP5"/>
<evidence type="ECO:0000313" key="2">
    <source>
        <dbReference type="EMBL" id="KIM90504.1"/>
    </source>
</evidence>
<keyword evidence="1" id="KW-1133">Transmembrane helix</keyword>
<evidence type="ECO:0000256" key="1">
    <source>
        <dbReference type="SAM" id="Phobius"/>
    </source>
</evidence>
<feature type="transmembrane region" description="Helical" evidence="1">
    <location>
        <begin position="111"/>
        <end position="129"/>
    </location>
</feature>
<organism evidence="2 3">
    <name type="scientific">Piloderma croceum (strain F 1598)</name>
    <dbReference type="NCBI Taxonomy" id="765440"/>
    <lineage>
        <taxon>Eukaryota</taxon>
        <taxon>Fungi</taxon>
        <taxon>Dikarya</taxon>
        <taxon>Basidiomycota</taxon>
        <taxon>Agaricomycotina</taxon>
        <taxon>Agaricomycetes</taxon>
        <taxon>Agaricomycetidae</taxon>
        <taxon>Atheliales</taxon>
        <taxon>Atheliaceae</taxon>
        <taxon>Piloderma</taxon>
    </lineage>
</organism>
<keyword evidence="1" id="KW-0812">Transmembrane</keyword>
<accession>A0A0C3GFP5</accession>
<dbReference type="HOGENOM" id="CLU_1759484_0_0_1"/>
<gene>
    <name evidence="2" type="ORF">PILCRDRAFT_185593</name>
</gene>